<feature type="domain" description="MADS-box" evidence="6">
    <location>
        <begin position="1"/>
        <end position="43"/>
    </location>
</feature>
<evidence type="ECO:0000256" key="2">
    <source>
        <dbReference type="ARBA" id="ARBA00023015"/>
    </source>
</evidence>
<evidence type="ECO:0000256" key="3">
    <source>
        <dbReference type="ARBA" id="ARBA00023125"/>
    </source>
</evidence>
<keyword evidence="4" id="KW-0804">Transcription</keyword>
<evidence type="ECO:0000256" key="5">
    <source>
        <dbReference type="ARBA" id="ARBA00023242"/>
    </source>
</evidence>
<evidence type="ECO:0000256" key="1">
    <source>
        <dbReference type="ARBA" id="ARBA00004123"/>
    </source>
</evidence>
<dbReference type="GO" id="GO:0046983">
    <property type="term" value="F:protein dimerization activity"/>
    <property type="evidence" value="ECO:0007669"/>
    <property type="project" value="InterPro"/>
</dbReference>
<accession>A0A438DGZ4</accession>
<keyword evidence="3" id="KW-0238">DNA-binding</keyword>
<evidence type="ECO:0000256" key="4">
    <source>
        <dbReference type="ARBA" id="ARBA00023163"/>
    </source>
</evidence>
<protein>
    <recommendedName>
        <fullName evidence="6">MADS-box domain-containing protein</fullName>
    </recommendedName>
</protein>
<name>A0A438DGZ4_VITVI</name>
<dbReference type="EMBL" id="QGNW01001627">
    <property type="protein sequence ID" value="RVW34718.1"/>
    <property type="molecule type" value="Genomic_DNA"/>
</dbReference>
<proteinExistence type="predicted"/>
<dbReference type="AlphaFoldDB" id="A0A438DGZ4"/>
<evidence type="ECO:0000313" key="8">
    <source>
        <dbReference type="Proteomes" id="UP000288805"/>
    </source>
</evidence>
<evidence type="ECO:0000259" key="6">
    <source>
        <dbReference type="PROSITE" id="PS50066"/>
    </source>
</evidence>
<dbReference type="InterPro" id="IPR036879">
    <property type="entry name" value="TF_MADSbox_sf"/>
</dbReference>
<dbReference type="InterPro" id="IPR002100">
    <property type="entry name" value="TF_MADSbox"/>
</dbReference>
<gene>
    <name evidence="7" type="ORF">CK203_110693</name>
</gene>
<dbReference type="GO" id="GO:0005634">
    <property type="term" value="C:nucleus"/>
    <property type="evidence" value="ECO:0007669"/>
    <property type="project" value="UniProtKB-SubCell"/>
</dbReference>
<organism evidence="7 8">
    <name type="scientific">Vitis vinifera</name>
    <name type="common">Grape</name>
    <dbReference type="NCBI Taxonomy" id="29760"/>
    <lineage>
        <taxon>Eukaryota</taxon>
        <taxon>Viridiplantae</taxon>
        <taxon>Streptophyta</taxon>
        <taxon>Embryophyta</taxon>
        <taxon>Tracheophyta</taxon>
        <taxon>Spermatophyta</taxon>
        <taxon>Magnoliopsida</taxon>
        <taxon>eudicotyledons</taxon>
        <taxon>Gunneridae</taxon>
        <taxon>Pentapetalae</taxon>
        <taxon>rosids</taxon>
        <taxon>Vitales</taxon>
        <taxon>Vitaceae</taxon>
        <taxon>Viteae</taxon>
        <taxon>Vitis</taxon>
    </lineage>
</organism>
<evidence type="ECO:0000313" key="7">
    <source>
        <dbReference type="EMBL" id="RVW34718.1"/>
    </source>
</evidence>
<dbReference type="Proteomes" id="UP000288805">
    <property type="component" value="Unassembled WGS sequence"/>
</dbReference>
<keyword evidence="5" id="KW-0539">Nucleus</keyword>
<dbReference type="GO" id="GO:0003677">
    <property type="term" value="F:DNA binding"/>
    <property type="evidence" value="ECO:0007669"/>
    <property type="project" value="UniProtKB-KW"/>
</dbReference>
<comment type="caution">
    <text evidence="7">The sequence shown here is derived from an EMBL/GenBank/DDBJ whole genome shotgun (WGS) entry which is preliminary data.</text>
</comment>
<dbReference type="SUPFAM" id="SSF55455">
    <property type="entry name" value="SRF-like"/>
    <property type="match status" value="1"/>
</dbReference>
<dbReference type="PROSITE" id="PS50066">
    <property type="entry name" value="MADS_BOX_2"/>
    <property type="match status" value="1"/>
</dbReference>
<reference evidence="7 8" key="1">
    <citation type="journal article" date="2018" name="PLoS Genet.">
        <title>Population sequencing reveals clonal diversity and ancestral inbreeding in the grapevine cultivar Chardonnay.</title>
        <authorList>
            <person name="Roach M.J."/>
            <person name="Johnson D.L."/>
            <person name="Bohlmann J."/>
            <person name="van Vuuren H.J."/>
            <person name="Jones S.J."/>
            <person name="Pretorius I.S."/>
            <person name="Schmidt S.A."/>
            <person name="Borneman A.R."/>
        </authorList>
    </citation>
    <scope>NUCLEOTIDE SEQUENCE [LARGE SCALE GENOMIC DNA]</scope>
    <source>
        <strain evidence="8">cv. Chardonnay</strain>
        <tissue evidence="7">Leaf</tissue>
    </source>
</reference>
<keyword evidence="2" id="KW-0805">Transcription regulation</keyword>
<sequence length="87" mass="10591">MARKKVKLQWIVDIVARKATYKKKVKGLMKNAKQIITVFRSRLENDQTKKVMNQENFTWQRIFKARDEVVKQQMKNRKKEIENLRIQ</sequence>
<comment type="subcellular location">
    <subcellularLocation>
        <location evidence="1">Nucleus</location>
    </subcellularLocation>
</comment>